<keyword evidence="5" id="KW-0560">Oxidoreductase</keyword>
<evidence type="ECO:0000313" key="6">
    <source>
        <dbReference type="Proteomes" id="UP000598297"/>
    </source>
</evidence>
<reference evidence="5" key="1">
    <citation type="submission" date="2020-01" db="EMBL/GenBank/DDBJ databases">
        <title>Whole-genome analyses of novel actinobacteria.</title>
        <authorList>
            <person name="Sahin N."/>
        </authorList>
    </citation>
    <scope>NUCLEOTIDE SEQUENCE</scope>
    <source>
        <strain evidence="5">YC537</strain>
    </source>
</reference>
<dbReference type="InterPro" id="IPR050641">
    <property type="entry name" value="RIFMO-like"/>
</dbReference>
<comment type="caution">
    <text evidence="5">The sequence shown here is derived from an EMBL/GenBank/DDBJ whole genome shotgun (WGS) entry which is preliminary data.</text>
</comment>
<dbReference type="Gene3D" id="3.50.50.60">
    <property type="entry name" value="FAD/NAD(P)-binding domain"/>
    <property type="match status" value="1"/>
</dbReference>
<dbReference type="OrthoDB" id="9791689at2"/>
<dbReference type="PANTHER" id="PTHR43004:SF3">
    <property type="entry name" value="P-HYDROXYBENZOATE HYDROXYLASE"/>
    <property type="match status" value="1"/>
</dbReference>
<evidence type="ECO:0000256" key="2">
    <source>
        <dbReference type="ARBA" id="ARBA00022827"/>
    </source>
</evidence>
<proteinExistence type="predicted"/>
<dbReference type="SUPFAM" id="SSF51905">
    <property type="entry name" value="FAD/NAD(P)-binding domain"/>
    <property type="match status" value="1"/>
</dbReference>
<dbReference type="PANTHER" id="PTHR43004">
    <property type="entry name" value="TRK SYSTEM POTASSIUM UPTAKE PROTEIN"/>
    <property type="match status" value="1"/>
</dbReference>
<evidence type="ECO:0000256" key="3">
    <source>
        <dbReference type="SAM" id="MobiDB-lite"/>
    </source>
</evidence>
<dbReference type="NCBIfam" id="NF006091">
    <property type="entry name" value="PRK08243.1"/>
    <property type="match status" value="1"/>
</dbReference>
<dbReference type="InterPro" id="IPR002938">
    <property type="entry name" value="FAD-bd"/>
</dbReference>
<dbReference type="Proteomes" id="UP000598297">
    <property type="component" value="Unassembled WGS sequence"/>
</dbReference>
<dbReference type="EMBL" id="JAAAHS010000110">
    <property type="protein sequence ID" value="NBE52951.1"/>
    <property type="molecule type" value="Genomic_DNA"/>
</dbReference>
<dbReference type="InterPro" id="IPR036188">
    <property type="entry name" value="FAD/NAD-bd_sf"/>
</dbReference>
<dbReference type="Gene3D" id="3.30.9.10">
    <property type="entry name" value="D-Amino Acid Oxidase, subunit A, domain 2"/>
    <property type="match status" value="1"/>
</dbReference>
<dbReference type="RefSeq" id="WP_161698398.1">
    <property type="nucleotide sequence ID" value="NZ_JAAAHS010000110.1"/>
</dbReference>
<dbReference type="EC" id="1.14.13.2" evidence="5"/>
<dbReference type="Pfam" id="PF01494">
    <property type="entry name" value="FAD_binding_3"/>
    <property type="match status" value="1"/>
</dbReference>
<evidence type="ECO:0000256" key="1">
    <source>
        <dbReference type="ARBA" id="ARBA00022630"/>
    </source>
</evidence>
<feature type="region of interest" description="Disordered" evidence="3">
    <location>
        <begin position="1"/>
        <end position="27"/>
    </location>
</feature>
<name>A0A964UR56_9ACTN</name>
<sequence>MQPDPHPHPHPHPRPVPAAAPHSRPERTSVAIVGAGPAGLLLARLLDRAGVDTVVLESRDRAYVEQRQRAGILEQATVDALRAAGAGDRMDREGLPHDGIELRFDRRAHRVDFPALTGGRGVMVYAQTEVVKDLIALRLADGGPLLFDAEVRAVTGADTDRPVVHYCHEGRERTLHCDYVVGCDGFHGVVRNAVPDAVRTTYERVYPYSWLGILAEAPPVYDELIYAHSARGFALASMRSPSVSRLYLQVPNGTDPADWPDDRIWDELDARFAVDAEPALKLERGPVTAKSVLPMRSHVTEPMRYGRVLLAGDAAHIVPPTGAKGLNLAAADVIVLARALTAWHATGSTAGLDTYSDTCLRRVWRAEHFSYFMTTTLHTDPAQSPFDTRLQLAQLDRVAHSPHAAAELAENYTGLPIPD</sequence>
<accession>A0A964UR56</accession>
<dbReference type="PRINTS" id="PR00420">
    <property type="entry name" value="RNGMNOXGNASE"/>
</dbReference>
<gene>
    <name evidence="5" type="ORF">GUY60_16255</name>
</gene>
<keyword evidence="1" id="KW-0285">Flavoprotein</keyword>
<dbReference type="GO" id="GO:0018659">
    <property type="term" value="F:4-hydroxybenzoate 3-monooxygenase activity"/>
    <property type="evidence" value="ECO:0007669"/>
    <property type="project" value="UniProtKB-EC"/>
</dbReference>
<keyword evidence="2" id="KW-0274">FAD</keyword>
<feature type="domain" description="FAD-binding" evidence="4">
    <location>
        <begin position="27"/>
        <end position="370"/>
    </location>
</feature>
<organism evidence="5 6">
    <name type="scientific">Streptomyces boluensis</name>
    <dbReference type="NCBI Taxonomy" id="1775135"/>
    <lineage>
        <taxon>Bacteria</taxon>
        <taxon>Bacillati</taxon>
        <taxon>Actinomycetota</taxon>
        <taxon>Actinomycetes</taxon>
        <taxon>Kitasatosporales</taxon>
        <taxon>Streptomycetaceae</taxon>
        <taxon>Streptomyces</taxon>
    </lineage>
</organism>
<keyword evidence="6" id="KW-1185">Reference proteome</keyword>
<evidence type="ECO:0000259" key="4">
    <source>
        <dbReference type="Pfam" id="PF01494"/>
    </source>
</evidence>
<dbReference type="GO" id="GO:0071949">
    <property type="term" value="F:FAD binding"/>
    <property type="evidence" value="ECO:0007669"/>
    <property type="project" value="InterPro"/>
</dbReference>
<dbReference type="AlphaFoldDB" id="A0A964UR56"/>
<evidence type="ECO:0000313" key="5">
    <source>
        <dbReference type="EMBL" id="NBE52951.1"/>
    </source>
</evidence>
<dbReference type="SUPFAM" id="SSF54373">
    <property type="entry name" value="FAD-linked reductases, C-terminal domain"/>
    <property type="match status" value="1"/>
</dbReference>
<protein>
    <submittedName>
        <fullName evidence="5">4-hydroxybenzoate 3-monooxygenase</fullName>
        <ecNumber evidence="5">1.14.13.2</ecNumber>
    </submittedName>
</protein>